<evidence type="ECO:0000256" key="2">
    <source>
        <dbReference type="ARBA" id="ARBA00022692"/>
    </source>
</evidence>
<feature type="transmembrane region" description="Helical" evidence="6">
    <location>
        <begin position="189"/>
        <end position="211"/>
    </location>
</feature>
<dbReference type="PATRIC" id="fig|743698.3.peg.324"/>
<evidence type="ECO:0000313" key="9">
    <source>
        <dbReference type="Proteomes" id="UP000035661"/>
    </source>
</evidence>
<gene>
    <name evidence="8" type="ORF">SERIO_v1c03240</name>
</gene>
<feature type="transmembrane region" description="Helical" evidence="6">
    <location>
        <begin position="148"/>
        <end position="169"/>
    </location>
</feature>
<reference evidence="9" key="2">
    <citation type="submission" date="2015-06" db="EMBL/GenBank/DDBJ databases">
        <title>Complete genome sequence of Spiroplasma eriocheiris TDA-040725-5 (DSM 21848).</title>
        <authorList>
            <person name="Lo W.-S."/>
            <person name="Kuo C.-H."/>
        </authorList>
    </citation>
    <scope>NUCLEOTIDE SEQUENCE [LARGE SCALE GENOMIC DNA]</scope>
    <source>
        <strain evidence="9">TDA-040725-5</strain>
    </source>
</reference>
<feature type="transmembrane region" description="Helical" evidence="6">
    <location>
        <begin position="93"/>
        <end position="117"/>
    </location>
</feature>
<reference evidence="8 9" key="1">
    <citation type="journal article" date="2015" name="Genome Biol. Evol.">
        <title>Found and Lost: The Fates of Horizontally Acquired Genes in Arthropod-Symbiotic Spiroplasma.</title>
        <authorList>
            <person name="Lo W.S."/>
            <person name="Gasparich G.E."/>
            <person name="Kuo C.H."/>
        </authorList>
    </citation>
    <scope>NUCLEOTIDE SEQUENCE [LARGE SCALE GENOMIC DNA]</scope>
    <source>
        <strain evidence="9">TDA-040725-5</strain>
    </source>
</reference>
<dbReference type="Proteomes" id="UP000035661">
    <property type="component" value="Chromosome"/>
</dbReference>
<evidence type="ECO:0000256" key="1">
    <source>
        <dbReference type="ARBA" id="ARBA00004141"/>
    </source>
</evidence>
<dbReference type="STRING" id="315358.SERIO_v1c03240"/>
<dbReference type="Pfam" id="PF06271">
    <property type="entry name" value="RDD"/>
    <property type="match status" value="1"/>
</dbReference>
<dbReference type="InterPro" id="IPR010432">
    <property type="entry name" value="RDD"/>
</dbReference>
<evidence type="ECO:0000256" key="6">
    <source>
        <dbReference type="SAM" id="Phobius"/>
    </source>
</evidence>
<sequence>MKVIDKKTTRQKQPSTPTPDFGDAKQITTKSDPSQPESENNNVQLSDDDYNYHQLSRPLRIIFARFLDLILSSIIPLVLSLTMRQWDPNHSVWAPIVVIIATFIIFFCYFVIIPYVWRGKTLGKWLMRITLVTTNDKLRMIVIFTRELFIIFIPWFVELIFNFVFDVIFKVNLGEILAGRTETSQIAAIVMKIVTTFYFLWYLGLAFGVYLNKNHQILFDKHFNLFIVKIKPNQVKKPKKKREAITRNKEHVHLKKDQPGNISDEALKEIEDL</sequence>
<dbReference type="KEGG" id="seri:SERIO_v1c03240"/>
<evidence type="ECO:0000256" key="3">
    <source>
        <dbReference type="ARBA" id="ARBA00022989"/>
    </source>
</evidence>
<feature type="transmembrane region" description="Helical" evidence="6">
    <location>
        <begin position="62"/>
        <end position="81"/>
    </location>
</feature>
<comment type="subcellular location">
    <subcellularLocation>
        <location evidence="1">Membrane</location>
        <topology evidence="1">Multi-pass membrane protein</topology>
    </subcellularLocation>
</comment>
<keyword evidence="4 6" id="KW-0472">Membrane</keyword>
<feature type="domain" description="RDD" evidence="7">
    <location>
        <begin position="62"/>
        <end position="221"/>
    </location>
</feature>
<proteinExistence type="predicted"/>
<keyword evidence="9" id="KW-1185">Reference proteome</keyword>
<evidence type="ECO:0000256" key="4">
    <source>
        <dbReference type="ARBA" id="ARBA00023136"/>
    </source>
</evidence>
<dbReference type="RefSeq" id="WP_047791168.1">
    <property type="nucleotide sequence ID" value="NZ_CP011856.1"/>
</dbReference>
<protein>
    <recommendedName>
        <fullName evidence="7">RDD domain-containing protein</fullName>
    </recommendedName>
</protein>
<dbReference type="EMBL" id="CP011856">
    <property type="protein sequence ID" value="AKM53906.1"/>
    <property type="molecule type" value="Genomic_DNA"/>
</dbReference>
<evidence type="ECO:0000256" key="5">
    <source>
        <dbReference type="SAM" id="MobiDB-lite"/>
    </source>
</evidence>
<evidence type="ECO:0000313" key="8">
    <source>
        <dbReference type="EMBL" id="AKM53906.1"/>
    </source>
</evidence>
<feature type="region of interest" description="Disordered" evidence="5">
    <location>
        <begin position="1"/>
        <end position="45"/>
    </location>
</feature>
<keyword evidence="2 6" id="KW-0812">Transmembrane</keyword>
<keyword evidence="3 6" id="KW-1133">Transmembrane helix</keyword>
<dbReference type="AlphaFoldDB" id="A0A0H3XJA8"/>
<feature type="compositionally biased region" description="Polar residues" evidence="5">
    <location>
        <begin position="26"/>
        <end position="45"/>
    </location>
</feature>
<evidence type="ECO:0000259" key="7">
    <source>
        <dbReference type="Pfam" id="PF06271"/>
    </source>
</evidence>
<accession>A0A0H3XJA8</accession>
<dbReference type="GO" id="GO:0016020">
    <property type="term" value="C:membrane"/>
    <property type="evidence" value="ECO:0007669"/>
    <property type="project" value="UniProtKB-SubCell"/>
</dbReference>
<name>A0A0H3XJA8_9MOLU</name>
<organism evidence="8 9">
    <name type="scientific">Spiroplasma eriocheiris</name>
    <dbReference type="NCBI Taxonomy" id="315358"/>
    <lineage>
        <taxon>Bacteria</taxon>
        <taxon>Bacillati</taxon>
        <taxon>Mycoplasmatota</taxon>
        <taxon>Mollicutes</taxon>
        <taxon>Entomoplasmatales</taxon>
        <taxon>Spiroplasmataceae</taxon>
        <taxon>Spiroplasma</taxon>
    </lineage>
</organism>